<feature type="binding site" evidence="7">
    <location>
        <position position="57"/>
    </location>
    <ligand>
        <name>urate</name>
        <dbReference type="ChEBI" id="CHEBI:17775"/>
    </ligand>
</feature>
<evidence type="ECO:0000313" key="9">
    <source>
        <dbReference type="EMBL" id="ARQ67978.1"/>
    </source>
</evidence>
<proteinExistence type="inferred from homology"/>
<dbReference type="PRINTS" id="PR00093">
    <property type="entry name" value="URICASE"/>
</dbReference>
<feature type="binding site" evidence="7">
    <location>
        <position position="243"/>
    </location>
    <ligand>
        <name>O2</name>
        <dbReference type="ChEBI" id="CHEBI:15379"/>
    </ligand>
</feature>
<keyword evidence="3 5" id="KW-0659">Purine metabolism</keyword>
<feature type="binding site" evidence="7">
    <location>
        <position position="57"/>
    </location>
    <ligand>
        <name>5-hydroxyisourate</name>
        <dbReference type="ChEBI" id="CHEBI:18072"/>
    </ligand>
</feature>
<comment type="similarity">
    <text evidence="2 5 8">Belongs to the uricase family.</text>
</comment>
<evidence type="ECO:0000256" key="5">
    <source>
        <dbReference type="PIRNR" id="PIRNR000241"/>
    </source>
</evidence>
<comment type="pathway">
    <text evidence="1 5">Purine metabolism; urate degradation; (S)-allantoin from urate: step 1/3.</text>
</comment>
<evidence type="ECO:0000256" key="4">
    <source>
        <dbReference type="ARBA" id="ARBA00023002"/>
    </source>
</evidence>
<dbReference type="EC" id="1.7.3.3" evidence="5 8"/>
<dbReference type="GO" id="GO:0019628">
    <property type="term" value="P:urate catabolic process"/>
    <property type="evidence" value="ECO:0007669"/>
    <property type="project" value="UniProtKB-UniPathway"/>
</dbReference>
<evidence type="ECO:0000256" key="7">
    <source>
        <dbReference type="PIRSR" id="PIRSR000241-2"/>
    </source>
</evidence>
<feature type="active site" description="Charge relay system" evidence="6">
    <location>
        <position position="12"/>
    </location>
</feature>
<protein>
    <recommendedName>
        <fullName evidence="5 8">Uricase</fullName>
        <ecNumber evidence="5 8">1.7.3.3</ecNumber>
    </recommendedName>
    <alternativeName>
        <fullName evidence="5">Urate oxidase</fullName>
    </alternativeName>
</protein>
<dbReference type="KEGG" id="smao:CAG99_03235"/>
<dbReference type="NCBIfam" id="TIGR03383">
    <property type="entry name" value="urate_oxi"/>
    <property type="match status" value="1"/>
</dbReference>
<feature type="binding site" evidence="7">
    <location>
        <position position="157"/>
    </location>
    <ligand>
        <name>urate</name>
        <dbReference type="ChEBI" id="CHEBI:17775"/>
    </ligand>
</feature>
<comment type="function">
    <text evidence="5 8">Catalyzes the oxidation of uric acid to 5-hydroxyisourate, which is further processed to form (S)-allantoin.</text>
</comment>
<feature type="binding site" evidence="7">
    <location>
        <position position="217"/>
    </location>
    <ligand>
        <name>urate</name>
        <dbReference type="ChEBI" id="CHEBI:17775"/>
    </ligand>
</feature>
<keyword evidence="10" id="KW-1185">Reference proteome</keyword>
<reference evidence="9" key="1">
    <citation type="submission" date="2017-05" db="EMBL/GenBank/DDBJ databases">
        <title>Complete genome sequence of Streptomyces sp. SCSIO 03032 revealed the diverse biosynthetic pathways for its bioactive secondary metabolites.</title>
        <authorList>
            <person name="Ma L."/>
            <person name="Zhu Y."/>
            <person name="Zhang W."/>
            <person name="Zhang G."/>
            <person name="Tian X."/>
            <person name="Zhang S."/>
            <person name="Zhang C."/>
        </authorList>
    </citation>
    <scope>NUCLEOTIDE SEQUENCE [LARGE SCALE GENOMIC DNA]</scope>
    <source>
        <strain evidence="9">SCSIO 03032</strain>
    </source>
</reference>
<feature type="binding site" evidence="7">
    <location>
        <position position="243"/>
    </location>
    <ligand>
        <name>urate</name>
        <dbReference type="ChEBI" id="CHEBI:17775"/>
    </ligand>
</feature>
<dbReference type="RefSeq" id="WP_086157497.1">
    <property type="nucleotide sequence ID" value="NZ_CP021121.1"/>
</dbReference>
<feature type="binding site" evidence="7">
    <location>
        <position position="217"/>
    </location>
    <ligand>
        <name>5-hydroxyisourate</name>
        <dbReference type="ChEBI" id="CHEBI:18072"/>
    </ligand>
</feature>
<feature type="binding site" evidence="7">
    <location>
        <position position="58"/>
    </location>
    <ligand>
        <name>urate</name>
        <dbReference type="ChEBI" id="CHEBI:17775"/>
    </ligand>
</feature>
<dbReference type="AlphaFoldDB" id="A0A1W7CT85"/>
<keyword evidence="4 5" id="KW-0560">Oxidoreductase</keyword>
<evidence type="ECO:0000256" key="3">
    <source>
        <dbReference type="ARBA" id="ARBA00022631"/>
    </source>
</evidence>
<dbReference type="PANTHER" id="PTHR42874">
    <property type="entry name" value="URICASE"/>
    <property type="match status" value="1"/>
</dbReference>
<evidence type="ECO:0000256" key="2">
    <source>
        <dbReference type="ARBA" id="ARBA00009760"/>
    </source>
</evidence>
<name>A0A1W7CT85_9ACTN</name>
<dbReference type="GO" id="GO:0004846">
    <property type="term" value="F:urate oxidase activity"/>
    <property type="evidence" value="ECO:0007669"/>
    <property type="project" value="UniProtKB-EC"/>
</dbReference>
<dbReference type="PANTHER" id="PTHR42874:SF1">
    <property type="entry name" value="URICASE"/>
    <property type="match status" value="1"/>
</dbReference>
<feature type="active site" description="Charge relay system" evidence="6">
    <location>
        <position position="57"/>
    </location>
</feature>
<dbReference type="UniPathway" id="UPA00394">
    <property type="reaction ID" value="UER00650"/>
</dbReference>
<feature type="binding site" evidence="7">
    <location>
        <position position="57"/>
    </location>
    <ligand>
        <name>O2</name>
        <dbReference type="ChEBI" id="CHEBI:15379"/>
    </ligand>
</feature>
<evidence type="ECO:0000256" key="1">
    <source>
        <dbReference type="ARBA" id="ARBA00004831"/>
    </source>
</evidence>
<feature type="active site" description="Charge relay system" evidence="6">
    <location>
        <position position="245"/>
    </location>
</feature>
<feature type="binding site" evidence="7">
    <location>
        <position position="174"/>
    </location>
    <ligand>
        <name>urate</name>
        <dbReference type="ChEBI" id="CHEBI:17775"/>
    </ligand>
</feature>
<gene>
    <name evidence="9" type="ORF">CAG99_03235</name>
</gene>
<organism evidence="9 10">
    <name type="scientific">Streptomyces marincola</name>
    <dbReference type="NCBI Taxonomy" id="2878388"/>
    <lineage>
        <taxon>Bacteria</taxon>
        <taxon>Bacillati</taxon>
        <taxon>Actinomycetota</taxon>
        <taxon>Actinomycetes</taxon>
        <taxon>Kitasatosporales</taxon>
        <taxon>Streptomycetaceae</taxon>
        <taxon>Streptomyces</taxon>
    </lineage>
</organism>
<evidence type="ECO:0000256" key="8">
    <source>
        <dbReference type="RuleBase" id="RU004455"/>
    </source>
</evidence>
<dbReference type="PIRSF" id="PIRSF000241">
    <property type="entry name" value="Urate_oxidase"/>
    <property type="match status" value="1"/>
</dbReference>
<dbReference type="Proteomes" id="UP000194218">
    <property type="component" value="Chromosome"/>
</dbReference>
<sequence>MPPTLGQNQYGKAETRVVRVTREGPVHHVRDLNVSVALSGDLAAVHLAGSNAAVLPTDTMKNTVYAFAREHGIASPEAFGERLARHFVDTQPAIHRARVRIAEYAWDRVPTPGEGAHSFVRAGGETRTAQVTCDDTGVRTLGGLTGLTVMNTTDSEFRGFVRDRFTTLPEADDRLLATDVTAVWRYAAAPEDWDATHARVRGRLLGAFAGTYSRSLQQTLFAMGTAVIENVPQIDEIRLSLPNKHHFLVDLEPFGMSNAGPDGAVYIAADRPYGLIEATVLRDGAPSLIPVDLTAP</sequence>
<feature type="binding site" evidence="7">
    <location>
        <position position="157"/>
    </location>
    <ligand>
        <name>5-hydroxyisourate</name>
        <dbReference type="ChEBI" id="CHEBI:18072"/>
    </ligand>
</feature>
<dbReference type="Gene3D" id="3.10.270.10">
    <property type="entry name" value="Urate Oxidase"/>
    <property type="match status" value="1"/>
</dbReference>
<dbReference type="InterPro" id="IPR002042">
    <property type="entry name" value="Uricase"/>
</dbReference>
<dbReference type="Pfam" id="PF01014">
    <property type="entry name" value="Uricase"/>
    <property type="match status" value="2"/>
</dbReference>
<accession>A0A1W7CT85</accession>
<dbReference type="GO" id="GO:0006144">
    <property type="term" value="P:purine nucleobase metabolic process"/>
    <property type="evidence" value="ECO:0007669"/>
    <property type="project" value="UniProtKB-KW"/>
</dbReference>
<dbReference type="SUPFAM" id="SSF55620">
    <property type="entry name" value="Tetrahydrobiopterin biosynthesis enzymes-like"/>
    <property type="match status" value="2"/>
</dbReference>
<feature type="binding site" evidence="7">
    <location>
        <position position="174"/>
    </location>
    <ligand>
        <name>5-hydroxyisourate</name>
        <dbReference type="ChEBI" id="CHEBI:18072"/>
    </ligand>
</feature>
<evidence type="ECO:0000256" key="6">
    <source>
        <dbReference type="PIRSR" id="PIRSR000241-1"/>
    </source>
</evidence>
<comment type="catalytic activity">
    <reaction evidence="5 8">
        <text>urate + O2 + H2O = 5-hydroxyisourate + H2O2</text>
        <dbReference type="Rhea" id="RHEA:21368"/>
        <dbReference type="ChEBI" id="CHEBI:15377"/>
        <dbReference type="ChEBI" id="CHEBI:15379"/>
        <dbReference type="ChEBI" id="CHEBI:16240"/>
        <dbReference type="ChEBI" id="CHEBI:17775"/>
        <dbReference type="ChEBI" id="CHEBI:18072"/>
        <dbReference type="EC" id="1.7.3.3"/>
    </reaction>
</comment>
<evidence type="ECO:0000313" key="10">
    <source>
        <dbReference type="Proteomes" id="UP000194218"/>
    </source>
</evidence>
<dbReference type="OrthoDB" id="9809009at2"/>
<feature type="binding site" evidence="7">
    <location>
        <position position="243"/>
    </location>
    <ligand>
        <name>5-hydroxyisourate</name>
        <dbReference type="ChEBI" id="CHEBI:18072"/>
    </ligand>
</feature>
<dbReference type="EMBL" id="CP021121">
    <property type="protein sequence ID" value="ARQ67978.1"/>
    <property type="molecule type" value="Genomic_DNA"/>
</dbReference>